<evidence type="ECO:0000313" key="2">
    <source>
        <dbReference type="WBParaSite" id="RSKR_0000070900.1"/>
    </source>
</evidence>
<protein>
    <submittedName>
        <fullName evidence="2">HD domain-containing protein</fullName>
    </submittedName>
</protein>
<accession>A0AC35THL7</accession>
<dbReference type="Proteomes" id="UP000095286">
    <property type="component" value="Unplaced"/>
</dbReference>
<name>A0AC35THL7_9BILA</name>
<proteinExistence type="predicted"/>
<organism evidence="1 2">
    <name type="scientific">Rhabditophanes sp. KR3021</name>
    <dbReference type="NCBI Taxonomy" id="114890"/>
    <lineage>
        <taxon>Eukaryota</taxon>
        <taxon>Metazoa</taxon>
        <taxon>Ecdysozoa</taxon>
        <taxon>Nematoda</taxon>
        <taxon>Chromadorea</taxon>
        <taxon>Rhabditida</taxon>
        <taxon>Tylenchina</taxon>
        <taxon>Panagrolaimomorpha</taxon>
        <taxon>Strongyloidoidea</taxon>
        <taxon>Alloionematidae</taxon>
        <taxon>Rhabditophanes</taxon>
    </lineage>
</organism>
<evidence type="ECO:0000313" key="1">
    <source>
        <dbReference type="Proteomes" id="UP000095286"/>
    </source>
</evidence>
<dbReference type="WBParaSite" id="RSKR_0000070900.1">
    <property type="protein sequence ID" value="RSKR_0000070900.1"/>
    <property type="gene ID" value="RSKR_0000070900"/>
</dbReference>
<reference evidence="2" key="1">
    <citation type="submission" date="2016-11" db="UniProtKB">
        <authorList>
            <consortium name="WormBaseParasite"/>
        </authorList>
    </citation>
    <scope>IDENTIFICATION</scope>
    <source>
        <strain evidence="2">KR3021</strain>
    </source>
</reference>
<sequence>MSEPTKKYFICDPVHGFIEVSHFARLLMDTKYFQRANKLAALSTNKHIYPGAEHTRKIHMIGAYHISVVFLNHIKENQPESNITEVDVLCVSIAALLHDIGHGPFSHTYEVFVKQVDSKTTFEHEEATKDMIDLIFEQYPDIKVEFDLKFTKDDYTFIKECISPPKLFVDEDNNWMLKGRPIEKSFLYEFVSNIHSGLDVDKFDYLLRDPQMAGIKDSPFGIDSLHRIITNCKVVMCPEFKYHRLAYAIKVKSNIENVFRARMILHSKLYVHKTCVCYEKVLIDIWKKADEHIKYVSKDGHSYKLSEIHKDIELYSKVTDEVVMTNISMSTSKELEPCREMLNQLDERKFPRIIYDFDGEKLKDYKSDQIEKEILDNCDPESQVVPEDFFVNIRQMHKGKKLDTDPVRSVLFYDKMNNIFNDCSSNEKPQFDGGHIDGTVYVNYHLSEEKKKAIKKSAEKFSEKLKANNL</sequence>